<sequence length="1694" mass="187014">MQKQKSQTSIKSPYRWLRRFARTMLGILIFLILLLLFIRSPWGQSIIVGQVIDYVKGKTGTEIQLDRAFITFDGNIQVDGLYMGDVNNDTLVYSRSLEADMALWPLINGTGIDLDYLKWNGLTARVVRKDSIEGFNYQFLMDAFATAPDTTASQPLNLNIGNIVLTNFDVIYKDQVGEMDATAIFDELILEMNELDLERMVVDIENLSLKNAIINYEQDIVTSFAKSETDDFPEQDTNLAEAITDDANDSPLPLLSARNLQLTNVELNYNSKPEAIVLQTHFGVLESSIPKADVQNSQYVVDGVKLQDSHIELSMIEIADSSLQSNNEPIAIEWPDLNVSLNKLNFKNNSFLYSLNGAQPSTTQLSPDAISLTDINVDLRNFNLADKSARVVLDNTSLKEYSGLTVNQLRGEINVTDNDLIIKDLIARVNNSSIDGSIGLAYNGIDQLINNPESLKVNATIPSYIFDLKDLYSFQPDLSRNEYVKQLSKQPLTGRLTATGSTENLKIDRFTLNWGRNSVTANGTLTQVTDVDQLTFNLPNIKVVTDRNSLLPFINEKDLGITLPQKAQLTANVSGNVNNVQGKANLMTSYGSMIIDGDFKNGEKIEFDSKLFLEELELSKMLSMPELGNLSLQLQTSGSSSNVNDLDASIDGTITSFAYNDYPLTNIPIKGSMNNGAGIITSKFKDDNINIALDANLKLNQNANDVNAIIDIAGIDLRAFGITSQNVKAAGKVEMSYSGNEASYKISSTVEDGIAVFDEQSYLLGALSMDAFVTNDSTSLNVNNKMLDLELRSNADPANITAALQRHIDRYLTTNQDMDTLQPVVMKIKGNIRPAPILRDVILPQLQTLDTINIAVDFNEKERKLDSDIKVDYIKYADSEIDSLVISSQSDAQNLQFQLGFKNIAAGPINIKRTALTGIVAENKLNLDFTSYDDEERLIHFASTLSRKRDIDGIDNLIFNLSIDDLILNKQPWTIPDSNEIAVGEQRLLFSNFKLSNDNQSIELRSDRPNTDKEHIALLLKNFKLQGLLSYLNSDEKLATGTVNGEFILNDIYGATGILADLQINDLHAMEVPLGQLNLNAKSLNGSRYDMNLAVKGDDVDFDLSGDYQATDTTANLNLDLNISKVNMSTIAGLSDDFLKDGSGSINGNFKVTGTTIDPNYNGSLRFDNASVNVTMLDTNFTLKDEKIVVDNAGITLKKLRIADAQGDIFTVDGNIGTENLLVPTFNLKLKAKDFTALNSSEEDNDLYYGQATFDASAAITGNLTVPVINLDLTVKDVTDITYVVPATELDVVQRDGIVQFVNRQNPDAILTQTEEESATLTGFDITANFKIRDDAKLKIIIDPSTGDNLQVAGSGDLKYRMTPNGRMTLTGRYEIDSGYYQLNLYEIVSRRFDLAKGGSVTWSGDPFDANLDVSAIYKVETSASALMASQTSGADLSTKNSFRQQLPFLVYLNVDGELMQPEISFKIDLPNDEQGAVGGQVYGRLQQLNSQDQELNKQVFSLLVLNRFFPTSGADGSNGGTATIARDNLNQALSDQLNQYGGKLLGKTGIDFSFGVDSYTDYQGTSSQERTQLDVTASKKLLNDRLVVSVGSEVDIQGSAQDGEETPVIGNVSIEYLLSQTGQWRLKGFRRNQYDNVIDGQLIVSGISLIFTKEFNEFKNLFAKTVLEENQKARKEEEEEQQEDIKSSESNNK</sequence>
<feature type="compositionally biased region" description="Basic and acidic residues" evidence="5">
    <location>
        <begin position="1684"/>
        <end position="1694"/>
    </location>
</feature>
<dbReference type="RefSeq" id="WP_235183358.1">
    <property type="nucleotide sequence ID" value="NZ_JPJI01000032.1"/>
</dbReference>
<keyword evidence="2 6" id="KW-0812">Transmembrane</keyword>
<dbReference type="Pfam" id="PF04357">
    <property type="entry name" value="TamB"/>
    <property type="match status" value="1"/>
</dbReference>
<evidence type="ECO:0000256" key="1">
    <source>
        <dbReference type="ARBA" id="ARBA00004167"/>
    </source>
</evidence>
<organism evidence="8 9">
    <name type="scientific">Nonlabens ulvanivorans</name>
    <name type="common">Persicivirga ulvanivorans</name>
    <dbReference type="NCBI Taxonomy" id="906888"/>
    <lineage>
        <taxon>Bacteria</taxon>
        <taxon>Pseudomonadati</taxon>
        <taxon>Bacteroidota</taxon>
        <taxon>Flavobacteriia</taxon>
        <taxon>Flavobacteriales</taxon>
        <taxon>Flavobacteriaceae</taxon>
        <taxon>Nonlabens</taxon>
    </lineage>
</organism>
<comment type="subcellular location">
    <subcellularLocation>
        <location evidence="1">Membrane</location>
        <topology evidence="1">Single-pass membrane protein</topology>
    </subcellularLocation>
</comment>
<dbReference type="PANTHER" id="PTHR36985:SF1">
    <property type="entry name" value="TRANSLOCATION AND ASSEMBLY MODULE SUBUNIT TAMB"/>
    <property type="match status" value="1"/>
</dbReference>
<evidence type="ECO:0000256" key="2">
    <source>
        <dbReference type="ARBA" id="ARBA00022692"/>
    </source>
</evidence>
<keyword evidence="4 6" id="KW-0472">Membrane</keyword>
<feature type="domain" description="Translocation and assembly module TamB C-terminal" evidence="7">
    <location>
        <begin position="1200"/>
        <end position="1656"/>
    </location>
</feature>
<gene>
    <name evidence="8" type="ORF">LY02_01892</name>
</gene>
<evidence type="ECO:0000256" key="3">
    <source>
        <dbReference type="ARBA" id="ARBA00022989"/>
    </source>
</evidence>
<feature type="region of interest" description="Disordered" evidence="5">
    <location>
        <begin position="1672"/>
        <end position="1694"/>
    </location>
</feature>
<protein>
    <submittedName>
        <fullName evidence="8">Uncharacterized protein DUF490</fullName>
    </submittedName>
</protein>
<evidence type="ECO:0000256" key="4">
    <source>
        <dbReference type="ARBA" id="ARBA00023136"/>
    </source>
</evidence>
<dbReference type="PANTHER" id="PTHR36985">
    <property type="entry name" value="TRANSLOCATION AND ASSEMBLY MODULE SUBUNIT TAMB"/>
    <property type="match status" value="1"/>
</dbReference>
<evidence type="ECO:0000256" key="6">
    <source>
        <dbReference type="SAM" id="Phobius"/>
    </source>
</evidence>
<proteinExistence type="predicted"/>
<keyword evidence="9" id="KW-1185">Reference proteome</keyword>
<evidence type="ECO:0000259" key="7">
    <source>
        <dbReference type="Pfam" id="PF04357"/>
    </source>
</evidence>
<comment type="caution">
    <text evidence="8">The sequence shown here is derived from an EMBL/GenBank/DDBJ whole genome shotgun (WGS) entry which is preliminary data.</text>
</comment>
<feature type="transmembrane region" description="Helical" evidence="6">
    <location>
        <begin position="20"/>
        <end position="38"/>
    </location>
</feature>
<reference evidence="8 9" key="1">
    <citation type="submission" date="2018-03" db="EMBL/GenBank/DDBJ databases">
        <title>Genomic Encyclopedia of Archaeal and Bacterial Type Strains, Phase II (KMG-II): from individual species to whole genera.</title>
        <authorList>
            <person name="Goeker M."/>
        </authorList>
    </citation>
    <scope>NUCLEOTIDE SEQUENCE [LARGE SCALE GENOMIC DNA]</scope>
    <source>
        <strain evidence="8 9">DSM 22727</strain>
    </source>
</reference>
<dbReference type="EMBL" id="PVNA01000003">
    <property type="protein sequence ID" value="PRX13647.1"/>
    <property type="molecule type" value="Genomic_DNA"/>
</dbReference>
<dbReference type="Proteomes" id="UP000239997">
    <property type="component" value="Unassembled WGS sequence"/>
</dbReference>
<evidence type="ECO:0000313" key="9">
    <source>
        <dbReference type="Proteomes" id="UP000239997"/>
    </source>
</evidence>
<evidence type="ECO:0000256" key="5">
    <source>
        <dbReference type="SAM" id="MobiDB-lite"/>
    </source>
</evidence>
<accession>A0ABX5E5F4</accession>
<evidence type="ECO:0000313" key="8">
    <source>
        <dbReference type="EMBL" id="PRX13647.1"/>
    </source>
</evidence>
<keyword evidence="3 6" id="KW-1133">Transmembrane helix</keyword>
<name>A0ABX5E5F4_NONUL</name>
<dbReference type="InterPro" id="IPR007452">
    <property type="entry name" value="TamB_C"/>
</dbReference>